<evidence type="ECO:0000313" key="3">
    <source>
        <dbReference type="Proteomes" id="UP000717696"/>
    </source>
</evidence>
<protein>
    <submittedName>
        <fullName evidence="2">Uncharacterized protein</fullName>
    </submittedName>
</protein>
<feature type="region of interest" description="Disordered" evidence="1">
    <location>
        <begin position="1"/>
        <end position="45"/>
    </location>
</feature>
<name>A0A9P9D448_9HYPO</name>
<comment type="caution">
    <text evidence="2">The sequence shown here is derived from an EMBL/GenBank/DDBJ whole genome shotgun (WGS) entry which is preliminary data.</text>
</comment>
<accession>A0A9P9D448</accession>
<keyword evidence="3" id="KW-1185">Reference proteome</keyword>
<dbReference type="EMBL" id="JAGMUU010000052">
    <property type="protein sequence ID" value="KAH7112269.1"/>
    <property type="molecule type" value="Genomic_DNA"/>
</dbReference>
<proteinExistence type="predicted"/>
<feature type="compositionally biased region" description="Acidic residues" evidence="1">
    <location>
        <begin position="69"/>
        <end position="80"/>
    </location>
</feature>
<evidence type="ECO:0000256" key="1">
    <source>
        <dbReference type="SAM" id="MobiDB-lite"/>
    </source>
</evidence>
<evidence type="ECO:0000313" key="2">
    <source>
        <dbReference type="EMBL" id="KAH7112269.1"/>
    </source>
</evidence>
<dbReference type="Proteomes" id="UP000717696">
    <property type="component" value="Unassembled WGS sequence"/>
</dbReference>
<feature type="compositionally biased region" description="Polar residues" evidence="1">
    <location>
        <begin position="1"/>
        <end position="30"/>
    </location>
</feature>
<gene>
    <name evidence="2" type="ORF">B0J13DRAFT_534153</name>
</gene>
<feature type="region of interest" description="Disordered" evidence="1">
    <location>
        <begin position="68"/>
        <end position="118"/>
    </location>
</feature>
<dbReference type="AlphaFoldDB" id="A0A9P9D448"/>
<reference evidence="2" key="1">
    <citation type="journal article" date="2021" name="Nat. Commun.">
        <title>Genetic determinants of endophytism in the Arabidopsis root mycobiome.</title>
        <authorList>
            <person name="Mesny F."/>
            <person name="Miyauchi S."/>
            <person name="Thiergart T."/>
            <person name="Pickel B."/>
            <person name="Atanasova L."/>
            <person name="Karlsson M."/>
            <person name="Huettel B."/>
            <person name="Barry K.W."/>
            <person name="Haridas S."/>
            <person name="Chen C."/>
            <person name="Bauer D."/>
            <person name="Andreopoulos W."/>
            <person name="Pangilinan J."/>
            <person name="LaButti K."/>
            <person name="Riley R."/>
            <person name="Lipzen A."/>
            <person name="Clum A."/>
            <person name="Drula E."/>
            <person name="Henrissat B."/>
            <person name="Kohler A."/>
            <person name="Grigoriev I.V."/>
            <person name="Martin F.M."/>
            <person name="Hacquard S."/>
        </authorList>
    </citation>
    <scope>NUCLEOTIDE SEQUENCE</scope>
    <source>
        <strain evidence="2">MPI-CAGE-AT-0021</strain>
    </source>
</reference>
<organism evidence="2 3">
    <name type="scientific">Dactylonectria estremocensis</name>
    <dbReference type="NCBI Taxonomy" id="1079267"/>
    <lineage>
        <taxon>Eukaryota</taxon>
        <taxon>Fungi</taxon>
        <taxon>Dikarya</taxon>
        <taxon>Ascomycota</taxon>
        <taxon>Pezizomycotina</taxon>
        <taxon>Sordariomycetes</taxon>
        <taxon>Hypocreomycetidae</taxon>
        <taxon>Hypocreales</taxon>
        <taxon>Nectriaceae</taxon>
        <taxon>Dactylonectria</taxon>
    </lineage>
</organism>
<sequence>MCTLNDISQKMISSDQLENNSSNDSPAHNNPNDKHDTWESPPELSLACATTHTKLAIIDVNRGGSWTEIESEESENEEFGDLERPQGHRKRRSQQPLFNDRPKRARHVTPEATPEKRGLRDGWELAPFACWQLCVGFSQNWKCK</sequence>